<dbReference type="OrthoDB" id="10249562at2759"/>
<dbReference type="GO" id="GO:0000214">
    <property type="term" value="C:tRNA-intron endonuclease complex"/>
    <property type="evidence" value="ECO:0007669"/>
    <property type="project" value="TreeGrafter"/>
</dbReference>
<feature type="compositionally biased region" description="Low complexity" evidence="4">
    <location>
        <begin position="8"/>
        <end position="23"/>
    </location>
</feature>
<dbReference type="CDD" id="cd22363">
    <property type="entry name" value="tRNA-intron_lyase_C"/>
    <property type="match status" value="1"/>
</dbReference>
<evidence type="ECO:0000313" key="7">
    <source>
        <dbReference type="Proteomes" id="UP000007799"/>
    </source>
</evidence>
<dbReference type="KEGG" id="sre:PTSG_05742"/>
<dbReference type="AlphaFoldDB" id="F2UB36"/>
<dbReference type="GO" id="GO:0000379">
    <property type="term" value="P:tRNA-type intron splice site recognition and cleavage"/>
    <property type="evidence" value="ECO:0007669"/>
    <property type="project" value="TreeGrafter"/>
</dbReference>
<dbReference type="GO" id="GO:0003676">
    <property type="term" value="F:nucleic acid binding"/>
    <property type="evidence" value="ECO:0007669"/>
    <property type="project" value="InterPro"/>
</dbReference>
<dbReference type="InterPro" id="IPR011856">
    <property type="entry name" value="tRNA_endonuc-like_dom_sf"/>
</dbReference>
<dbReference type="RefSeq" id="XP_004993611.1">
    <property type="nucleotide sequence ID" value="XM_004993554.1"/>
</dbReference>
<protein>
    <recommendedName>
        <fullName evidence="2">tRNA-intron lyase</fullName>
        <ecNumber evidence="2">4.6.1.16</ecNumber>
    </recommendedName>
</protein>
<comment type="similarity">
    <text evidence="1">Belongs to the tRNA-intron endonuclease family.</text>
</comment>
<evidence type="ECO:0000256" key="1">
    <source>
        <dbReference type="ARBA" id="ARBA00008078"/>
    </source>
</evidence>
<name>F2UB36_SALR5</name>
<feature type="region of interest" description="Disordered" evidence="4">
    <location>
        <begin position="1"/>
        <end position="72"/>
    </location>
</feature>
<dbReference type="GO" id="GO:0000213">
    <property type="term" value="F:tRNA-intron lyase activity"/>
    <property type="evidence" value="ECO:0007669"/>
    <property type="project" value="UniProtKB-EC"/>
</dbReference>
<evidence type="ECO:0000256" key="4">
    <source>
        <dbReference type="SAM" id="MobiDB-lite"/>
    </source>
</evidence>
<feature type="compositionally biased region" description="Acidic residues" evidence="4">
    <location>
        <begin position="284"/>
        <end position="294"/>
    </location>
</feature>
<keyword evidence="7" id="KW-1185">Reference proteome</keyword>
<dbReference type="Pfam" id="PF01974">
    <property type="entry name" value="tRNA_int_endo"/>
    <property type="match status" value="1"/>
</dbReference>
<dbReference type="STRING" id="946362.F2UB36"/>
<dbReference type="PANTHER" id="PTHR21227:SF0">
    <property type="entry name" value="TRNA-SPLICING ENDONUCLEASE SUBUNIT SEN2"/>
    <property type="match status" value="1"/>
</dbReference>
<feature type="compositionally biased region" description="Low complexity" evidence="4">
    <location>
        <begin position="379"/>
        <end position="388"/>
    </location>
</feature>
<feature type="compositionally biased region" description="Basic residues" evidence="4">
    <location>
        <begin position="62"/>
        <end position="72"/>
    </location>
</feature>
<dbReference type="EC" id="4.6.1.16" evidence="2"/>
<dbReference type="Proteomes" id="UP000007799">
    <property type="component" value="Unassembled WGS sequence"/>
</dbReference>
<dbReference type="GeneID" id="16074187"/>
<gene>
    <name evidence="6" type="ORF">PTSG_05742</name>
</gene>
<feature type="compositionally biased region" description="Basic and acidic residues" evidence="4">
    <location>
        <begin position="191"/>
        <end position="215"/>
    </location>
</feature>
<comment type="catalytic activity">
    <reaction evidence="3">
        <text>pretRNA = a 3'-half-tRNA molecule with a 5'-OH end + a 5'-half-tRNA molecule with a 2',3'-cyclic phosphate end + an intron with a 2',3'-cyclic phosphate and a 5'-hydroxyl terminus.</text>
        <dbReference type="EC" id="4.6.1.16"/>
    </reaction>
</comment>
<evidence type="ECO:0000259" key="5">
    <source>
        <dbReference type="Pfam" id="PF01974"/>
    </source>
</evidence>
<evidence type="ECO:0000256" key="2">
    <source>
        <dbReference type="ARBA" id="ARBA00012573"/>
    </source>
</evidence>
<organism evidence="7">
    <name type="scientific">Salpingoeca rosetta (strain ATCC 50818 / BSB-021)</name>
    <dbReference type="NCBI Taxonomy" id="946362"/>
    <lineage>
        <taxon>Eukaryota</taxon>
        <taxon>Choanoflagellata</taxon>
        <taxon>Craspedida</taxon>
        <taxon>Salpingoecidae</taxon>
        <taxon>Salpingoeca</taxon>
    </lineage>
</organism>
<accession>F2UB36</accession>
<feature type="domain" description="tRNA intron endonuclease catalytic" evidence="5">
    <location>
        <begin position="462"/>
        <end position="502"/>
    </location>
</feature>
<feature type="compositionally biased region" description="Low complexity" evidence="4">
    <location>
        <begin position="329"/>
        <end position="341"/>
    </location>
</feature>
<dbReference type="SUPFAM" id="SSF53032">
    <property type="entry name" value="tRNA-intron endonuclease catalytic domain-like"/>
    <property type="match status" value="1"/>
</dbReference>
<dbReference type="PANTHER" id="PTHR21227">
    <property type="entry name" value="TRNA-SPLICING ENDONUCLEASE SUBUNIT SEN2"/>
    <property type="match status" value="1"/>
</dbReference>
<feature type="compositionally biased region" description="Basic and acidic residues" evidence="4">
    <location>
        <begin position="236"/>
        <end position="251"/>
    </location>
</feature>
<feature type="compositionally biased region" description="Acidic residues" evidence="4">
    <location>
        <begin position="304"/>
        <end position="317"/>
    </location>
</feature>
<dbReference type="InterPro" id="IPR036167">
    <property type="entry name" value="tRNA_intron_Endo_cat-like_sf"/>
</dbReference>
<feature type="region of interest" description="Disordered" evidence="4">
    <location>
        <begin position="174"/>
        <end position="395"/>
    </location>
</feature>
<reference evidence="6" key="1">
    <citation type="submission" date="2009-08" db="EMBL/GenBank/DDBJ databases">
        <title>Annotation of Salpingoeca rosetta.</title>
        <authorList>
            <consortium name="The Broad Institute Genome Sequencing Platform"/>
            <person name="Russ C."/>
            <person name="Cuomo C."/>
            <person name="Burger G."/>
            <person name="Gray M.W."/>
            <person name="Holland P.W.H."/>
            <person name="King N."/>
            <person name="Lang F.B.F."/>
            <person name="Roger A.J."/>
            <person name="Ruiz-Trillo I."/>
            <person name="Young S.K."/>
            <person name="Zeng Q."/>
            <person name="Gargeya S."/>
            <person name="Alvarado L."/>
            <person name="Berlin A."/>
            <person name="Chapman S.B."/>
            <person name="Chen Z."/>
            <person name="Freedman E."/>
            <person name="Gellesch M."/>
            <person name="Goldberg J."/>
            <person name="Griggs A."/>
            <person name="Gujja S."/>
            <person name="Heilman E."/>
            <person name="Heiman D."/>
            <person name="Howarth C."/>
            <person name="Mehta T."/>
            <person name="Neiman D."/>
            <person name="Pearson M."/>
            <person name="Roberts A."/>
            <person name="Saif S."/>
            <person name="Shea T."/>
            <person name="Shenoy N."/>
            <person name="Sisk P."/>
            <person name="Stolte C."/>
            <person name="Sykes S."/>
            <person name="White J."/>
            <person name="Yandava C."/>
            <person name="Haas B."/>
            <person name="Nusbaum C."/>
            <person name="Birren B."/>
        </authorList>
    </citation>
    <scope>NUCLEOTIDE SEQUENCE [LARGE SCALE GENOMIC DNA]</scope>
    <source>
        <strain evidence="6">ATCC 50818</strain>
    </source>
</reference>
<dbReference type="eggNOG" id="KOG4685">
    <property type="taxonomic scope" value="Eukaryota"/>
</dbReference>
<sequence>MMEEDNTQGADQAPKQQQQRAAADGSRKRRRRPPKKNPNAPTVRPSVLVHPGDCGPREALRQPKRKSGNNKKYLKVLPTGMKTVTAATWRSNNNLPSLPDGVEEPSPYYTYEGVFDGHGVKVHRVPDMYWLHYQGCFGKANLSKSEPMHHKVVRDVAAGVVELLTVAERRVDRKQRRVERNERRKQVRAKKREEQQAKKREEKAMRRRERKEAHKQQAHGGNGGNGDDVDGDGGDAESRRASVEERDKEDGVENDEAEGGDQGEGAEGGREAATTTSTDKAGDDGDGDDDDGGEQDTAAPAEEERQDEQQGMEEAEEQQQQQVGGGGTAQPTTTTMSAATAAERDHDDDGNLPSKRAKQPQQQDRTRDGGNDGGDEQPQHQQPQQQQQESSMQWVEVSGDNIPPELRGRQIIHATREVLQLSLVEAFFLKHGLGCLRILDEAGRDMSTVECWRAFTRVQPQFVQRYVVYHHLRSAGWVPKSGLKFAADFLAYRQGPAYYHSRGMDVYSG</sequence>
<dbReference type="Gene3D" id="3.40.1350.10">
    <property type="match status" value="1"/>
</dbReference>
<dbReference type="GO" id="GO:0005737">
    <property type="term" value="C:cytoplasm"/>
    <property type="evidence" value="ECO:0007669"/>
    <property type="project" value="TreeGrafter"/>
</dbReference>
<proteinExistence type="inferred from homology"/>
<evidence type="ECO:0000256" key="3">
    <source>
        <dbReference type="ARBA" id="ARBA00034031"/>
    </source>
</evidence>
<dbReference type="InterPro" id="IPR006677">
    <property type="entry name" value="tRNA_intron_Endonuc_cat-like"/>
</dbReference>
<evidence type="ECO:0000313" key="6">
    <source>
        <dbReference type="EMBL" id="EGD74049.1"/>
    </source>
</evidence>
<feature type="compositionally biased region" description="Acidic residues" evidence="4">
    <location>
        <begin position="252"/>
        <end position="261"/>
    </location>
</feature>
<dbReference type="InParanoid" id="F2UB36"/>
<dbReference type="InterPro" id="IPR006676">
    <property type="entry name" value="tRNA_splic"/>
</dbReference>
<dbReference type="EMBL" id="GL832967">
    <property type="protein sequence ID" value="EGD74049.1"/>
    <property type="molecule type" value="Genomic_DNA"/>
</dbReference>